<keyword evidence="2" id="KW-1185">Reference proteome</keyword>
<dbReference type="EMBL" id="KB206450">
    <property type="protein sequence ID" value="ELP91770.1"/>
    <property type="molecule type" value="Genomic_DNA"/>
</dbReference>
<reference evidence="1 2" key="1">
    <citation type="submission" date="2012-10" db="EMBL/GenBank/DDBJ databases">
        <authorList>
            <person name="Zafar N."/>
            <person name="Inman J."/>
            <person name="Hall N."/>
            <person name="Lorenzi H."/>
            <person name="Caler E."/>
        </authorList>
    </citation>
    <scope>NUCLEOTIDE SEQUENCE [LARGE SCALE GENOMIC DNA]</scope>
    <source>
        <strain evidence="1 2">IP1</strain>
    </source>
</reference>
<dbReference type="KEGG" id="eiv:EIN_522870"/>
<evidence type="ECO:0000313" key="1">
    <source>
        <dbReference type="EMBL" id="ELP91770.1"/>
    </source>
</evidence>
<gene>
    <name evidence="1" type="ORF">EIN_522870</name>
</gene>
<proteinExistence type="predicted"/>
<dbReference type="Proteomes" id="UP000014680">
    <property type="component" value="Unassembled WGS sequence"/>
</dbReference>
<dbReference type="VEuPathDB" id="AmoebaDB:EIN_522870"/>
<evidence type="ECO:0000313" key="2">
    <source>
        <dbReference type="Proteomes" id="UP000014680"/>
    </source>
</evidence>
<organism evidence="1 2">
    <name type="scientific">Entamoeba invadens IP1</name>
    <dbReference type="NCBI Taxonomy" id="370355"/>
    <lineage>
        <taxon>Eukaryota</taxon>
        <taxon>Amoebozoa</taxon>
        <taxon>Evosea</taxon>
        <taxon>Archamoebae</taxon>
        <taxon>Mastigamoebida</taxon>
        <taxon>Entamoebidae</taxon>
        <taxon>Entamoeba</taxon>
    </lineage>
</organism>
<protein>
    <submittedName>
        <fullName evidence="1">Uncharacterized protein</fullName>
    </submittedName>
</protein>
<name>A0A0A1UDB5_ENTIV</name>
<sequence>MRRVSNLLQHFEIQQIENVDLCTINNDEEEERLNDLFKDFSKMNEQVRKCFYRPGYKRAANGTANAAKILGVAKALFDKSTKSIIVASFKRSGIISIFKDKISRCYFDIK</sequence>
<accession>A0A0A1UDB5</accession>
<dbReference type="GeneID" id="14890702"/>
<dbReference type="RefSeq" id="XP_004258541.1">
    <property type="nucleotide sequence ID" value="XM_004258493.1"/>
</dbReference>
<dbReference type="AlphaFoldDB" id="A0A0A1UDB5"/>